<dbReference type="EMBL" id="JARTCD010000061">
    <property type="protein sequence ID" value="KAJ8654431.1"/>
    <property type="molecule type" value="Genomic_DNA"/>
</dbReference>
<feature type="region of interest" description="Disordered" evidence="1">
    <location>
        <begin position="456"/>
        <end position="484"/>
    </location>
</feature>
<dbReference type="PANTHER" id="PTHR22761">
    <property type="entry name" value="CHARGED MULTIVESICULAR BODY PROTEIN"/>
    <property type="match status" value="1"/>
</dbReference>
<dbReference type="GO" id="GO:0000815">
    <property type="term" value="C:ESCRT III complex"/>
    <property type="evidence" value="ECO:0007669"/>
    <property type="project" value="TreeGrafter"/>
</dbReference>
<evidence type="ECO:0000313" key="2">
    <source>
        <dbReference type="EMBL" id="KAJ8654431.1"/>
    </source>
</evidence>
<feature type="compositionally biased region" description="Polar residues" evidence="1">
    <location>
        <begin position="456"/>
        <end position="476"/>
    </location>
</feature>
<dbReference type="AlphaFoldDB" id="A0AAD7UYI5"/>
<dbReference type="RefSeq" id="XP_058339345.1">
    <property type="nucleotide sequence ID" value="XM_058489858.1"/>
</dbReference>
<gene>
    <name evidence="2" type="ORF">O0I10_009872</name>
</gene>
<evidence type="ECO:0000256" key="1">
    <source>
        <dbReference type="SAM" id="MobiDB-lite"/>
    </source>
</evidence>
<dbReference type="GO" id="GO:0005771">
    <property type="term" value="C:multivesicular body"/>
    <property type="evidence" value="ECO:0007669"/>
    <property type="project" value="TreeGrafter"/>
</dbReference>
<feature type="compositionally biased region" description="Low complexity" evidence="1">
    <location>
        <begin position="412"/>
        <end position="430"/>
    </location>
</feature>
<feature type="region of interest" description="Disordered" evidence="1">
    <location>
        <begin position="407"/>
        <end position="443"/>
    </location>
</feature>
<dbReference type="Pfam" id="PF25880">
    <property type="entry name" value="WHD_CHMP7_1st"/>
    <property type="match status" value="1"/>
</dbReference>
<dbReference type="InterPro" id="IPR005024">
    <property type="entry name" value="Snf7_fam"/>
</dbReference>
<dbReference type="GeneID" id="83217277"/>
<dbReference type="GO" id="GO:0009898">
    <property type="term" value="C:cytoplasmic side of plasma membrane"/>
    <property type="evidence" value="ECO:0007669"/>
    <property type="project" value="TreeGrafter"/>
</dbReference>
<dbReference type="PANTHER" id="PTHR22761:SF96">
    <property type="entry name" value="BCDNA.GH08385"/>
    <property type="match status" value="1"/>
</dbReference>
<keyword evidence="3" id="KW-1185">Reference proteome</keyword>
<sequence>MAARKRSALQAYLSQQYIDFDLDHPTQRLNSLYADFSKLLVLNPYGYNANVSYWRSVILDCNAHGVLGNADYRLAFDMNELGSHFLRPGLGKPLALSCVVNSMVENKELVTLGEFMAMYQLPNETSSSTWWWSSISQWLWSRSNGNSTSSETYIVMPTLKSIAKHIVQSYANQTITHATTSLMTLPDFRAHYGQLDNIDLTDSDIWLLLRYLNAEMGVAVADNVKGYGTQYVVVKFPAKDEKAEITQHDRALVSMKTTCHALKVQVDELQSKAEELATMAHEHYRAKRKAQALYAHKRKKHIMEILDRRLRSLETMEMMLLKIETSQNDLQVVRAFNMGADALQSILSKEDLSLATVDEAMFKVQKAFEDQKEVEDAIVMGTEEANNRVPELDDDELEKELEDLQREEMAAQQQQQQLLSSSPSRPPLRQVTQSAPPPDRSESELARINNLFQQLRKTDTPPSTTPRLQQPSQPQQHEYKMLAE</sequence>
<evidence type="ECO:0008006" key="4">
    <source>
        <dbReference type="Google" id="ProtNLM"/>
    </source>
</evidence>
<accession>A0AAD7UYI5</accession>
<dbReference type="Proteomes" id="UP001234581">
    <property type="component" value="Unassembled WGS sequence"/>
</dbReference>
<proteinExistence type="predicted"/>
<reference evidence="2 3" key="1">
    <citation type="submission" date="2023-03" db="EMBL/GenBank/DDBJ databases">
        <title>Genome sequence of Lichtheimia ornata CBS 291.66.</title>
        <authorList>
            <person name="Mohabir J.T."/>
            <person name="Shea T.P."/>
            <person name="Kurbessoian T."/>
            <person name="Berby B."/>
            <person name="Fontaine J."/>
            <person name="Livny J."/>
            <person name="Gnirke A."/>
            <person name="Stajich J.E."/>
            <person name="Cuomo C.A."/>
        </authorList>
    </citation>
    <scope>NUCLEOTIDE SEQUENCE [LARGE SCALE GENOMIC DNA]</scope>
    <source>
        <strain evidence="2">CBS 291.66</strain>
    </source>
</reference>
<organism evidence="2 3">
    <name type="scientific">Lichtheimia ornata</name>
    <dbReference type="NCBI Taxonomy" id="688661"/>
    <lineage>
        <taxon>Eukaryota</taxon>
        <taxon>Fungi</taxon>
        <taxon>Fungi incertae sedis</taxon>
        <taxon>Mucoromycota</taxon>
        <taxon>Mucoromycotina</taxon>
        <taxon>Mucoromycetes</taxon>
        <taxon>Mucorales</taxon>
        <taxon>Lichtheimiaceae</taxon>
        <taxon>Lichtheimia</taxon>
    </lineage>
</organism>
<comment type="caution">
    <text evidence="2">The sequence shown here is derived from an EMBL/GenBank/DDBJ whole genome shotgun (WGS) entry which is preliminary data.</text>
</comment>
<dbReference type="GO" id="GO:0006900">
    <property type="term" value="P:vesicle budding from membrane"/>
    <property type="evidence" value="ECO:0007669"/>
    <property type="project" value="TreeGrafter"/>
</dbReference>
<protein>
    <recommendedName>
        <fullName evidence="4">Charged multivesicular body protein 7</fullName>
    </recommendedName>
</protein>
<name>A0AAD7UYI5_9FUNG</name>
<evidence type="ECO:0000313" key="3">
    <source>
        <dbReference type="Proteomes" id="UP001234581"/>
    </source>
</evidence>
<dbReference type="Pfam" id="PF03357">
    <property type="entry name" value="Snf7"/>
    <property type="match status" value="1"/>
</dbReference>
<dbReference type="GO" id="GO:0032511">
    <property type="term" value="P:late endosome to vacuole transport via multivesicular body sorting pathway"/>
    <property type="evidence" value="ECO:0007669"/>
    <property type="project" value="TreeGrafter"/>
</dbReference>